<dbReference type="OrthoDB" id="2906425at2759"/>
<dbReference type="EMBL" id="AYSA01000120">
    <property type="protein sequence ID" value="ESZ96856.1"/>
    <property type="molecule type" value="Genomic_DNA"/>
</dbReference>
<keyword evidence="2" id="KW-0723">Serine/threonine-protein kinase</keyword>
<dbReference type="Pfam" id="PF01636">
    <property type="entry name" value="APH"/>
    <property type="match status" value="1"/>
</dbReference>
<accession>W9CM16</accession>
<evidence type="ECO:0000313" key="2">
    <source>
        <dbReference type="EMBL" id="ESZ96856.1"/>
    </source>
</evidence>
<feature type="domain" description="Aminoglycoside phosphotransferase" evidence="1">
    <location>
        <begin position="363"/>
        <end position="539"/>
    </location>
</feature>
<dbReference type="CDD" id="cd05120">
    <property type="entry name" value="APH_ChoK_like"/>
    <property type="match status" value="1"/>
</dbReference>
<organism evidence="2 3">
    <name type="scientific">Sclerotinia borealis (strain F-4128)</name>
    <dbReference type="NCBI Taxonomy" id="1432307"/>
    <lineage>
        <taxon>Eukaryota</taxon>
        <taxon>Fungi</taxon>
        <taxon>Dikarya</taxon>
        <taxon>Ascomycota</taxon>
        <taxon>Pezizomycotina</taxon>
        <taxon>Leotiomycetes</taxon>
        <taxon>Helotiales</taxon>
        <taxon>Sclerotiniaceae</taxon>
        <taxon>Sclerotinia</taxon>
    </lineage>
</organism>
<protein>
    <submittedName>
        <fullName evidence="2">Serine/threonine protein kinase</fullName>
    </submittedName>
</protein>
<dbReference type="InterPro" id="IPR051678">
    <property type="entry name" value="AGP_Transferase"/>
</dbReference>
<dbReference type="AlphaFoldDB" id="W9CM16"/>
<dbReference type="PANTHER" id="PTHR21310:SF54">
    <property type="entry name" value="AMINOGLYCOSIDE PHOSPHOTRANSFERASE DOMAIN-CONTAINING PROTEIN"/>
    <property type="match status" value="1"/>
</dbReference>
<dbReference type="InterPro" id="IPR002575">
    <property type="entry name" value="Aminoglycoside_PTrfase"/>
</dbReference>
<keyword evidence="2" id="KW-0808">Transferase</keyword>
<proteinExistence type="predicted"/>
<dbReference type="HOGENOM" id="CLU_021768_1_1_1"/>
<evidence type="ECO:0000259" key="1">
    <source>
        <dbReference type="Pfam" id="PF01636"/>
    </source>
</evidence>
<dbReference type="SUPFAM" id="SSF56112">
    <property type="entry name" value="Protein kinase-like (PK-like)"/>
    <property type="match status" value="1"/>
</dbReference>
<evidence type="ECO:0000313" key="3">
    <source>
        <dbReference type="Proteomes" id="UP000019487"/>
    </source>
</evidence>
<name>W9CM16_SCLBF</name>
<reference evidence="2 3" key="1">
    <citation type="journal article" date="2014" name="Genome Announc.">
        <title>Draft genome sequence of Sclerotinia borealis, a psychrophilic plant pathogenic fungus.</title>
        <authorList>
            <person name="Mardanov A.V."/>
            <person name="Beletsky A.V."/>
            <person name="Kadnikov V.V."/>
            <person name="Ignatov A.N."/>
            <person name="Ravin N.V."/>
        </authorList>
    </citation>
    <scope>NUCLEOTIDE SEQUENCE [LARGE SCALE GENOMIC DNA]</scope>
    <source>
        <strain evidence="3">F-4157</strain>
    </source>
</reference>
<dbReference type="GO" id="GO:0004674">
    <property type="term" value="F:protein serine/threonine kinase activity"/>
    <property type="evidence" value="ECO:0007669"/>
    <property type="project" value="UniProtKB-KW"/>
</dbReference>
<keyword evidence="2" id="KW-0418">Kinase</keyword>
<gene>
    <name evidence="2" type="ORF">SBOR_2777</name>
</gene>
<comment type="caution">
    <text evidence="2">The sequence shown here is derived from an EMBL/GenBank/DDBJ whole genome shotgun (WGS) entry which is preliminary data.</text>
</comment>
<dbReference type="Proteomes" id="UP000019487">
    <property type="component" value="Unassembled WGS sequence"/>
</dbReference>
<sequence length="566" mass="65634">MAAAIIKSAIDAISSADLSPTEHLLLKHFVEEATHPEVAAKYIQLIISQDKNDVESRLRQFKVDWRKLASRLMAFDPISERLDALVRDEDGPYCTVTMFRESDTRPAPKPVESSHVIPPSFLQNIESAEEGRLLIILEAFLSTSQVDRLRTLLSGRIRNDAIFLQNLWLLSPSMHKAFRTGHIEVRKRIDEPDVVDTEALQVEMYYALAMKHPETPRNLFFGNGVYFSGFRAWFSISTTNPRNLPLPSDFLFDIHRRFTTALHLFSIEDKINRGWPKPSILQQLFRLPISIFKRDFHRLWLWAPVSTRLYCYRHMIAIGKRIYGPEDVHWVQRVPFGLYIKKTNGTSWNESNALNMVERYTSIPAPRSVDVIEDSKTRTTLLVMTRVHGQRLKESINLMSYAERDQLVDDLAKYVSQLRKNPNTTPYLFADTLSGPMYDHLIPNRIGGPFHTELDLNIYKFSEVGGNDVTLAEIYDGEENIPQGHRSFFTHSDLHFSNIMVDQGRLCGLIDWECDGFKPEYWEFTHAIFGVWGRKDLMTMFQRIFGNQYDKVLKTEERLWRLSPVF</sequence>
<keyword evidence="3" id="KW-1185">Reference proteome</keyword>
<dbReference type="PANTHER" id="PTHR21310">
    <property type="entry name" value="AMINOGLYCOSIDE PHOSPHOTRANSFERASE-RELATED-RELATED"/>
    <property type="match status" value="1"/>
</dbReference>
<dbReference type="Gene3D" id="3.90.1200.10">
    <property type="match status" value="1"/>
</dbReference>
<dbReference type="STRING" id="1432307.W9CM16"/>
<dbReference type="InterPro" id="IPR011009">
    <property type="entry name" value="Kinase-like_dom_sf"/>
</dbReference>